<protein>
    <submittedName>
        <fullName evidence="3">Laminin subunit alpha-3-like</fullName>
    </submittedName>
</protein>
<reference evidence="3 4" key="1">
    <citation type="journal article" date="2021" name="Elife">
        <title>Chloroplast acquisition without the gene transfer in kleptoplastic sea slugs, Plakobranchus ocellatus.</title>
        <authorList>
            <person name="Maeda T."/>
            <person name="Takahashi S."/>
            <person name="Yoshida T."/>
            <person name="Shimamura S."/>
            <person name="Takaki Y."/>
            <person name="Nagai Y."/>
            <person name="Toyoda A."/>
            <person name="Suzuki Y."/>
            <person name="Arimoto A."/>
            <person name="Ishii H."/>
            <person name="Satoh N."/>
            <person name="Nishiyama T."/>
            <person name="Hasebe M."/>
            <person name="Maruyama T."/>
            <person name="Minagawa J."/>
            <person name="Obokata J."/>
            <person name="Shigenobu S."/>
        </authorList>
    </citation>
    <scope>NUCLEOTIDE SEQUENCE [LARGE SCALE GENOMIC DNA]</scope>
</reference>
<accession>A0AAV4CCG7</accession>
<organism evidence="3 4">
    <name type="scientific">Plakobranchus ocellatus</name>
    <dbReference type="NCBI Taxonomy" id="259542"/>
    <lineage>
        <taxon>Eukaryota</taxon>
        <taxon>Metazoa</taxon>
        <taxon>Spiralia</taxon>
        <taxon>Lophotrochozoa</taxon>
        <taxon>Mollusca</taxon>
        <taxon>Gastropoda</taxon>
        <taxon>Heterobranchia</taxon>
        <taxon>Euthyneura</taxon>
        <taxon>Panpulmonata</taxon>
        <taxon>Sacoglossa</taxon>
        <taxon>Placobranchoidea</taxon>
        <taxon>Plakobranchidae</taxon>
        <taxon>Plakobranchus</taxon>
    </lineage>
</organism>
<dbReference type="GO" id="GO:0016020">
    <property type="term" value="C:membrane"/>
    <property type="evidence" value="ECO:0007669"/>
    <property type="project" value="UniProtKB-SubCell"/>
</dbReference>
<evidence type="ECO:0000259" key="2">
    <source>
        <dbReference type="PROSITE" id="PS50025"/>
    </source>
</evidence>
<dbReference type="SMART" id="SM00282">
    <property type="entry name" value="LamG"/>
    <property type="match status" value="1"/>
</dbReference>
<dbReference type="EMBL" id="BLXT01006238">
    <property type="protein sequence ID" value="GFO30430.1"/>
    <property type="molecule type" value="Genomic_DNA"/>
</dbReference>
<keyword evidence="4" id="KW-1185">Reference proteome</keyword>
<evidence type="ECO:0000313" key="3">
    <source>
        <dbReference type="EMBL" id="GFO30430.1"/>
    </source>
</evidence>
<dbReference type="InterPro" id="IPR013320">
    <property type="entry name" value="ConA-like_dom_sf"/>
</dbReference>
<dbReference type="Proteomes" id="UP000735302">
    <property type="component" value="Unassembled WGS sequence"/>
</dbReference>
<evidence type="ECO:0000313" key="4">
    <source>
        <dbReference type="Proteomes" id="UP000735302"/>
    </source>
</evidence>
<comment type="caution">
    <text evidence="3">The sequence shown here is derived from an EMBL/GenBank/DDBJ whole genome shotgun (WGS) entry which is preliminary data.</text>
</comment>
<dbReference type="AlphaFoldDB" id="A0AAV4CCG7"/>
<dbReference type="PROSITE" id="PS50025">
    <property type="entry name" value="LAM_G_DOMAIN"/>
    <property type="match status" value="1"/>
</dbReference>
<dbReference type="InterPro" id="IPR050372">
    <property type="entry name" value="Neurexin-related_CASP"/>
</dbReference>
<sequence length="170" mass="19503">MLAEPVSERFRNKLVLKFEFRSRSANGTLFYGRSSKNPNEMIALVLQDGHLQYKIKCPSLHADVRLSARDGARLNDNSWHSIHYTAKFGRYGQKGQIEVDGVKHTKRYDVNCEQLTSLVMGGHSPDIRQHPYYFDVSDSHGHFEGCIRKVSLSYFLSTPPKYYAVSQCEQ</sequence>
<dbReference type="InterPro" id="IPR001791">
    <property type="entry name" value="Laminin_G"/>
</dbReference>
<name>A0AAV4CCG7_9GAST</name>
<dbReference type="PANTHER" id="PTHR15036:SF85">
    <property type="entry name" value="SP2353, ISOFORM A"/>
    <property type="match status" value="1"/>
</dbReference>
<feature type="domain" description="Laminin G" evidence="2">
    <location>
        <begin position="1"/>
        <end position="168"/>
    </location>
</feature>
<dbReference type="Pfam" id="PF02210">
    <property type="entry name" value="Laminin_G_2"/>
    <property type="match status" value="1"/>
</dbReference>
<dbReference type="CDD" id="cd00110">
    <property type="entry name" value="LamG"/>
    <property type="match status" value="1"/>
</dbReference>
<dbReference type="PANTHER" id="PTHR15036">
    <property type="entry name" value="PIKACHURIN-LIKE PROTEIN"/>
    <property type="match status" value="1"/>
</dbReference>
<dbReference type="Gene3D" id="2.60.120.200">
    <property type="match status" value="1"/>
</dbReference>
<dbReference type="SUPFAM" id="SSF49899">
    <property type="entry name" value="Concanavalin A-like lectins/glucanases"/>
    <property type="match status" value="1"/>
</dbReference>
<gene>
    <name evidence="3" type="ORF">PoB_005693500</name>
</gene>
<proteinExistence type="predicted"/>
<comment type="caution">
    <text evidence="1">Lacks conserved residue(s) required for the propagation of feature annotation.</text>
</comment>
<evidence type="ECO:0000256" key="1">
    <source>
        <dbReference type="PROSITE-ProRule" id="PRU00122"/>
    </source>
</evidence>